<feature type="coiled-coil region" evidence="2">
    <location>
        <begin position="77"/>
        <end position="104"/>
    </location>
</feature>
<dbReference type="EMBL" id="GEEE01004855">
    <property type="protein sequence ID" value="JAP58370.1"/>
    <property type="molecule type" value="Transcribed_RNA"/>
</dbReference>
<reference evidence="4" key="1">
    <citation type="submission" date="2016-01" db="EMBL/GenBank/DDBJ databases">
        <title>Reference transcriptome for the parasite Schistocephalus solidus: insights into the molecular evolution of parasitism.</title>
        <authorList>
            <person name="Hebert F.O."/>
            <person name="Grambauer S."/>
            <person name="Barber I."/>
            <person name="Landry C.R."/>
            <person name="Aubin-Horth N."/>
        </authorList>
    </citation>
    <scope>NUCLEOTIDE SEQUENCE</scope>
</reference>
<keyword evidence="2" id="KW-0175">Coiled coil</keyword>
<dbReference type="SUPFAM" id="SSF144232">
    <property type="entry name" value="HIT/MYND zinc finger-like"/>
    <property type="match status" value="1"/>
</dbReference>
<gene>
    <name evidence="4" type="primary">ZNHI2</name>
    <name evidence="4" type="ORF">TR167014</name>
</gene>
<proteinExistence type="predicted"/>
<keyword evidence="1" id="KW-0479">Metal-binding</keyword>
<name>A0A0X3Q4K4_SCHSO</name>
<dbReference type="InterPro" id="IPR039646">
    <property type="entry name" value="ZNHIT2"/>
</dbReference>
<evidence type="ECO:0000313" key="4">
    <source>
        <dbReference type="EMBL" id="JAP58370.1"/>
    </source>
</evidence>
<keyword evidence="1" id="KW-0862">Zinc</keyword>
<dbReference type="PROSITE" id="PS51083">
    <property type="entry name" value="ZF_HIT"/>
    <property type="match status" value="1"/>
</dbReference>
<dbReference type="PANTHER" id="PTHR15555:SF0">
    <property type="entry name" value="ZINC FINGER HIT DOMAIN-CONTAINING PROTEIN 2"/>
    <property type="match status" value="1"/>
</dbReference>
<keyword evidence="1" id="KW-0863">Zinc-finger</keyword>
<sequence>MTENSPKMSEVSSACAHNPLVCSICSHKSAKYTCPRCMINYCSLLCYRDRRHGKCSEQFYRECCERSARDCNVSPECREQIMRMAQLEDQKQEYECAQQEDCDENSEDSDDSSDDISKRLNDIDLTSPEFDFETVWSRLTKEEKREFHRQLANGTIYSSIPLWTPWWHPSAKDLVTSFPDDCIESASRPALRAVKPLSKLLSSAPHPSVVYALAEVLLGFTLTARYFNGEYLQDMYFESADFLLKLVSCLTAPQMPQSEINRTERTHIVREAFVTAPIFTNFKEVLAFFQSRLAENRLACSSSTIVLSTDDLHRLLGNVGLAQRALSEVEELLKKAASKKSKSKVLQFALRKVTFLQACMREQDASAKKWLREVLPRLQREVEASLCSQAMRVEMENKTRNHSRPVRPSVLPDWRNIIRSKMPQKPIFEYTSPPV</sequence>
<dbReference type="AlphaFoldDB" id="A0A0X3Q4K4"/>
<protein>
    <submittedName>
        <fullName evidence="4">Zinc finger HIT domain-containing protein 2</fullName>
    </submittedName>
</protein>
<evidence type="ECO:0000256" key="1">
    <source>
        <dbReference type="PROSITE-ProRule" id="PRU00453"/>
    </source>
</evidence>
<dbReference type="InterPro" id="IPR007529">
    <property type="entry name" value="Znf_HIT"/>
</dbReference>
<dbReference type="CDD" id="cd23024">
    <property type="entry name" value="zf-HIT_ZNHIT2-3"/>
    <property type="match status" value="1"/>
</dbReference>
<organism evidence="4">
    <name type="scientific">Schistocephalus solidus</name>
    <name type="common">Tapeworm</name>
    <dbReference type="NCBI Taxonomy" id="70667"/>
    <lineage>
        <taxon>Eukaryota</taxon>
        <taxon>Metazoa</taxon>
        <taxon>Spiralia</taxon>
        <taxon>Lophotrochozoa</taxon>
        <taxon>Platyhelminthes</taxon>
        <taxon>Cestoda</taxon>
        <taxon>Eucestoda</taxon>
        <taxon>Diphyllobothriidea</taxon>
        <taxon>Diphyllobothriidae</taxon>
        <taxon>Schistocephalus</taxon>
    </lineage>
</organism>
<feature type="domain" description="HIT-type" evidence="3">
    <location>
        <begin position="22"/>
        <end position="55"/>
    </location>
</feature>
<dbReference type="Gene3D" id="3.30.60.190">
    <property type="match status" value="1"/>
</dbReference>
<accession>A0A0X3Q4K4</accession>
<dbReference type="PANTHER" id="PTHR15555">
    <property type="entry name" value="ZINC FINGER HIT DOMAIN CONTAINING PROTEIN 2 PROTEIN FON -RELATED"/>
    <property type="match status" value="1"/>
</dbReference>
<dbReference type="Pfam" id="PF04438">
    <property type="entry name" value="zf-HIT"/>
    <property type="match status" value="1"/>
</dbReference>
<evidence type="ECO:0000259" key="3">
    <source>
        <dbReference type="PROSITE" id="PS51083"/>
    </source>
</evidence>
<evidence type="ECO:0000256" key="2">
    <source>
        <dbReference type="SAM" id="Coils"/>
    </source>
</evidence>
<dbReference type="GO" id="GO:0008270">
    <property type="term" value="F:zinc ion binding"/>
    <property type="evidence" value="ECO:0007669"/>
    <property type="project" value="UniProtKB-UniRule"/>
</dbReference>